<dbReference type="Proteomes" id="UP001175147">
    <property type="component" value="Unassembled WGS sequence"/>
</dbReference>
<keyword evidence="3" id="KW-1185">Reference proteome</keyword>
<evidence type="ECO:0000256" key="1">
    <source>
        <dbReference type="SAM" id="SignalP"/>
    </source>
</evidence>
<proteinExistence type="predicted"/>
<sequence>MKKLFLLVTILSLFFIQCGNFVTSSDNTDTTKPPVIDSGDYTWNDFK</sequence>
<gene>
    <name evidence="2" type="ORF">Q5M86_09610</name>
</gene>
<comment type="caution">
    <text evidence="2">The sequence shown here is derived from an EMBL/GenBank/DDBJ whole genome shotgun (WGS) entry which is preliminary data.</text>
</comment>
<reference evidence="2" key="1">
    <citation type="submission" date="2023-07" db="EMBL/GenBank/DDBJ databases">
        <title>Mucosal microbiota of week-old chicken and adult hens.</title>
        <authorList>
            <person name="Volf J."/>
            <person name="Karasova D."/>
            <person name="Crhanova M."/>
            <person name="Faldynova M."/>
            <person name="Prikrylova H."/>
            <person name="Zeman M."/>
            <person name="Babak V."/>
            <person name="Rajova J."/>
            <person name="Rychlik I."/>
        </authorList>
    </citation>
    <scope>NUCLEOTIDE SEQUENCE</scope>
    <source>
        <strain evidence="2">ET902</strain>
    </source>
</reference>
<organism evidence="2 3">
    <name type="scientific">Brachyspira innocens</name>
    <dbReference type="NCBI Taxonomy" id="13264"/>
    <lineage>
        <taxon>Bacteria</taxon>
        <taxon>Pseudomonadati</taxon>
        <taxon>Spirochaetota</taxon>
        <taxon>Spirochaetia</taxon>
        <taxon>Brachyspirales</taxon>
        <taxon>Brachyspiraceae</taxon>
        <taxon>Brachyspira</taxon>
    </lineage>
</organism>
<feature type="signal peptide" evidence="1">
    <location>
        <begin position="1"/>
        <end position="21"/>
    </location>
</feature>
<feature type="chain" id="PRO_5047296318" description="Lipoprotein" evidence="1">
    <location>
        <begin position="22"/>
        <end position="47"/>
    </location>
</feature>
<evidence type="ECO:0000313" key="3">
    <source>
        <dbReference type="Proteomes" id="UP001175147"/>
    </source>
</evidence>
<accession>A0ABT8YZX4</accession>
<keyword evidence="1" id="KW-0732">Signal</keyword>
<name>A0ABT8YZX4_9SPIR</name>
<evidence type="ECO:0008006" key="4">
    <source>
        <dbReference type="Google" id="ProtNLM"/>
    </source>
</evidence>
<dbReference type="RefSeq" id="WP_304384850.1">
    <property type="nucleotide sequence ID" value="NZ_JAUPBL010000020.1"/>
</dbReference>
<protein>
    <recommendedName>
        <fullName evidence="4">Lipoprotein</fullName>
    </recommendedName>
</protein>
<dbReference type="EMBL" id="JAUPBM010000129">
    <property type="protein sequence ID" value="MDO7021030.1"/>
    <property type="molecule type" value="Genomic_DNA"/>
</dbReference>
<evidence type="ECO:0000313" key="2">
    <source>
        <dbReference type="EMBL" id="MDO7021030.1"/>
    </source>
</evidence>